<dbReference type="InterPro" id="IPR012341">
    <property type="entry name" value="6hp_glycosidase-like_sf"/>
</dbReference>
<dbReference type="Gene3D" id="1.50.10.10">
    <property type="match status" value="1"/>
</dbReference>
<feature type="domain" description="Alpha-L-rhamnosidase concanavalin-like" evidence="4">
    <location>
        <begin position="321"/>
        <end position="422"/>
    </location>
</feature>
<feature type="domain" description="Bacterial alpha-L-rhamnosidase N-terminal" evidence="5">
    <location>
        <begin position="144"/>
        <end position="311"/>
    </location>
</feature>
<evidence type="ECO:0000313" key="8">
    <source>
        <dbReference type="EMBL" id="QOV18615.1"/>
    </source>
</evidence>
<evidence type="ECO:0000259" key="6">
    <source>
        <dbReference type="Pfam" id="PF17389"/>
    </source>
</evidence>
<dbReference type="InterPro" id="IPR016007">
    <property type="entry name" value="Alpha_rhamnosid"/>
</dbReference>
<dbReference type="InterPro" id="IPR035396">
    <property type="entry name" value="Bac_rhamnosid6H"/>
</dbReference>
<dbReference type="PANTHER" id="PTHR33307:SF6">
    <property type="entry name" value="ALPHA-RHAMNOSIDASE (EUROFUNG)-RELATED"/>
    <property type="match status" value="1"/>
</dbReference>
<dbReference type="EC" id="3.2.1.40" evidence="2"/>
<dbReference type="Pfam" id="PF17390">
    <property type="entry name" value="Bac_rhamnosid_C"/>
    <property type="match status" value="1"/>
</dbReference>
<dbReference type="SUPFAM" id="SSF48208">
    <property type="entry name" value="Six-hairpin glycosidases"/>
    <property type="match status" value="1"/>
</dbReference>
<feature type="domain" description="Alpha-L-rhamnosidase six-hairpin glycosidase" evidence="6">
    <location>
        <begin position="426"/>
        <end position="780"/>
    </location>
</feature>
<evidence type="ECO:0000259" key="5">
    <source>
        <dbReference type="Pfam" id="PF08531"/>
    </source>
</evidence>
<dbReference type="Pfam" id="PF17389">
    <property type="entry name" value="Bac_rhamnosid6H"/>
    <property type="match status" value="1"/>
</dbReference>
<dbReference type="AlphaFoldDB" id="A0A7M2RE63"/>
<dbReference type="Gene3D" id="2.60.120.260">
    <property type="entry name" value="Galactose-binding domain-like"/>
    <property type="match status" value="2"/>
</dbReference>
<dbReference type="Pfam" id="PF08531">
    <property type="entry name" value="Bac_rhamnosid_N"/>
    <property type="match status" value="1"/>
</dbReference>
<keyword evidence="9" id="KW-1185">Reference proteome</keyword>
<keyword evidence="3 8" id="KW-0378">Hydrolase</keyword>
<reference evidence="8 9" key="1">
    <citation type="submission" date="2020-10" db="EMBL/GenBank/DDBJ databases">
        <title>Blautia liquoris sp.nov., isolated from the mud in a fermentation cellar used for the production of Chinese strong-flavoured liquor.</title>
        <authorList>
            <person name="Lu L."/>
        </authorList>
    </citation>
    <scope>NUCLEOTIDE SEQUENCE [LARGE SCALE GENOMIC DNA]</scope>
    <source>
        <strain evidence="8 9">LZLJ-3</strain>
    </source>
</reference>
<accession>A0A7M2RE63</accession>
<organism evidence="8 9">
    <name type="scientific">Blautia liquoris</name>
    <dbReference type="NCBI Taxonomy" id="2779518"/>
    <lineage>
        <taxon>Bacteria</taxon>
        <taxon>Bacillati</taxon>
        <taxon>Bacillota</taxon>
        <taxon>Clostridia</taxon>
        <taxon>Lachnospirales</taxon>
        <taxon>Lachnospiraceae</taxon>
        <taxon>Blautia</taxon>
    </lineage>
</organism>
<dbReference type="GO" id="GO:0005975">
    <property type="term" value="P:carbohydrate metabolic process"/>
    <property type="evidence" value="ECO:0007669"/>
    <property type="project" value="InterPro"/>
</dbReference>
<dbReference type="InterPro" id="IPR008902">
    <property type="entry name" value="Rhamnosid_concanavalin"/>
</dbReference>
<name>A0A7M2RE63_9FIRM</name>
<dbReference type="InterPro" id="IPR008928">
    <property type="entry name" value="6-hairpin_glycosidase_sf"/>
</dbReference>
<dbReference type="InterPro" id="IPR035398">
    <property type="entry name" value="Bac_rhamnosid_C"/>
</dbReference>
<gene>
    <name evidence="8" type="ORF">INP51_11450</name>
</gene>
<evidence type="ECO:0000256" key="3">
    <source>
        <dbReference type="ARBA" id="ARBA00022801"/>
    </source>
</evidence>
<feature type="domain" description="Alpha-L-rhamnosidase C-terminal" evidence="7">
    <location>
        <begin position="783"/>
        <end position="852"/>
    </location>
</feature>
<evidence type="ECO:0000259" key="4">
    <source>
        <dbReference type="Pfam" id="PF05592"/>
    </source>
</evidence>
<dbReference type="InterPro" id="IPR013737">
    <property type="entry name" value="Bac_rhamnosid_N"/>
</dbReference>
<dbReference type="KEGG" id="bliq:INP51_11450"/>
<dbReference type="Gene3D" id="2.60.40.10">
    <property type="entry name" value="Immunoglobulins"/>
    <property type="match status" value="1"/>
</dbReference>
<dbReference type="GO" id="GO:0030596">
    <property type="term" value="F:alpha-L-rhamnosidase activity"/>
    <property type="evidence" value="ECO:0007669"/>
    <property type="project" value="UniProtKB-EC"/>
</dbReference>
<dbReference type="Pfam" id="PF05592">
    <property type="entry name" value="Bac_rhamnosid"/>
    <property type="match status" value="1"/>
</dbReference>
<evidence type="ECO:0000256" key="1">
    <source>
        <dbReference type="ARBA" id="ARBA00001445"/>
    </source>
</evidence>
<sequence length="885" mass="100912">MLKIIEVRCNYQKGRIVVQDLPQISWILESDNRNVVQTAYQIQIARELDFCHCCYDSNKVISDQSSGIRPEEFKLEPVTRYYVRVRVWDNKKEESEFSEPIDFLSPISPSEGWKADFISAEKPESENDSSGVMVRKEFCLSRHPKQAWLFSTALGLYEVYVNGERVGEDEMMPGWTSYHKHLLYQSYDVTEILREGKNALGALIGAGWYKGKMGFQRFRNLYGKETAFSAELHLIYEDGTREVLRSDDTFSGTKAQILFSEIYDGETYDARLEQKGFASPGFVEDGWIKVHKIPCDRSVIVPQEGCTIRKMNLLPARRLFKTPKGELVLDFGQNLTGWVEFKVRGAISGDRIELNCFEVLDADGNVYTENLRTAKQTIIYFCKGDQEETYHPKFSFQGFRYVRVAEWPGNVNPEDFVAQAVHSDMEETGTFHCSNQQLNQLHHNILWSMKGNFLDVPTDCPQRDERCGWTGDAEIFSRTSSYLMNVYPFFKKWLKDLSCDQAEDGAVTHIVPDILTGYTGDNWLVKDWTGGGAAWGDAAVIIPYVLYQQYGDLDIIKRQYSSMRQWIQYIYNHSEGLIWCKGRQFGDWVALDAEEGSYYGATPNNLVSTAYFAYSTGLLAEMSEAIGERKDAENYRKLRIAIKNAYIKEFFDDKGSLKAQTQTAHIVSLYFDLVPEEYREKTVQGLLNLLKIENGHLVTGFVGTPYFCFALSQNGHVKEAYELLLKDDFPSWLYQVKKGATTIWEHWDGIKPDGSMWSAGMNSFNHYAYGAVGEWMYRVIAGLDTEKGSGFSKSLISPRIGEELDYARGSVKTIHGSLKTYWERNNNIVTLCVTVPANTTAKIQLPDAKRVINSDTIDFNTEDGIIQGTTGSGNYKIEFECTSCD</sequence>
<evidence type="ECO:0000259" key="7">
    <source>
        <dbReference type="Pfam" id="PF17390"/>
    </source>
</evidence>
<dbReference type="Gene3D" id="2.60.420.10">
    <property type="entry name" value="Maltose phosphorylase, domain 3"/>
    <property type="match status" value="1"/>
</dbReference>
<dbReference type="PANTHER" id="PTHR33307">
    <property type="entry name" value="ALPHA-RHAMNOSIDASE (EUROFUNG)"/>
    <property type="match status" value="1"/>
</dbReference>
<dbReference type="Pfam" id="PF25788">
    <property type="entry name" value="Ig_Rha78A_N"/>
    <property type="match status" value="1"/>
</dbReference>
<proteinExistence type="predicted"/>
<dbReference type="EMBL" id="CP063304">
    <property type="protein sequence ID" value="QOV18615.1"/>
    <property type="molecule type" value="Genomic_DNA"/>
</dbReference>
<comment type="catalytic activity">
    <reaction evidence="1">
        <text>Hydrolysis of terminal non-reducing alpha-L-rhamnose residues in alpha-L-rhamnosides.</text>
        <dbReference type="EC" id="3.2.1.40"/>
    </reaction>
</comment>
<dbReference type="InterPro" id="IPR013783">
    <property type="entry name" value="Ig-like_fold"/>
</dbReference>
<dbReference type="PIRSF" id="PIRSF010631">
    <property type="entry name" value="A-rhamnsds"/>
    <property type="match status" value="1"/>
</dbReference>
<dbReference type="Proteomes" id="UP000593601">
    <property type="component" value="Chromosome"/>
</dbReference>
<dbReference type="RefSeq" id="WP_193734977.1">
    <property type="nucleotide sequence ID" value="NZ_CP063304.1"/>
</dbReference>
<evidence type="ECO:0000313" key="9">
    <source>
        <dbReference type="Proteomes" id="UP000593601"/>
    </source>
</evidence>
<protein>
    <recommendedName>
        <fullName evidence="2">alpha-L-rhamnosidase</fullName>
        <ecNumber evidence="2">3.2.1.40</ecNumber>
    </recommendedName>
</protein>
<evidence type="ECO:0000256" key="2">
    <source>
        <dbReference type="ARBA" id="ARBA00012652"/>
    </source>
</evidence>